<evidence type="ECO:0000259" key="2">
    <source>
        <dbReference type="Pfam" id="PF16655"/>
    </source>
</evidence>
<dbReference type="Pfam" id="PF09423">
    <property type="entry name" value="PhoD"/>
    <property type="match status" value="1"/>
</dbReference>
<dbReference type="Gene3D" id="3.60.21.70">
    <property type="entry name" value="PhoD-like phosphatase"/>
    <property type="match status" value="1"/>
</dbReference>
<evidence type="ECO:0000313" key="4">
    <source>
        <dbReference type="Proteomes" id="UP000318065"/>
    </source>
</evidence>
<evidence type="ECO:0000313" key="3">
    <source>
        <dbReference type="EMBL" id="BBL80844.1"/>
    </source>
</evidence>
<feature type="domain" description="Phospholipase D N-terminal" evidence="2">
    <location>
        <begin position="39"/>
        <end position="138"/>
    </location>
</feature>
<dbReference type="Pfam" id="PF16655">
    <property type="entry name" value="PhoD_N"/>
    <property type="match status" value="1"/>
</dbReference>
<dbReference type="PANTHER" id="PTHR43606:SF2">
    <property type="entry name" value="ALKALINE PHOSPHATASE FAMILY PROTEIN (AFU_ORTHOLOGUE AFUA_5G03860)"/>
    <property type="match status" value="1"/>
</dbReference>
<evidence type="ECO:0000259" key="1">
    <source>
        <dbReference type="Pfam" id="PF09423"/>
    </source>
</evidence>
<dbReference type="SUPFAM" id="SSF56300">
    <property type="entry name" value="Metallo-dependent phosphatases"/>
    <property type="match status" value="1"/>
</dbReference>
<sequence>MGETRMDRGRFLRAGAALALLPLFGGCGGERLPDYPFRLGVASGDPLPDGFVIWTRLAPEPLAQDGLGGMPPDRKVGVRWEVARDEGFRRVVRRGRVEARPELGHAVHVEVGGLEAGRWYWYRFKAGGEVSPVGRAKTAPAPGSGEGLSFAVASCQAWAGGDYPAYRRMAEEDLDLVIHLGDYIYEEEDTRTLADFRRLYGLYKSAPGLREAHAALPFVAVPDDHEVDNDWAGAYPEDYPELGKDEFLRIRAAAFRAYYEHMPLRPSALPRGPRMRLHRRLRFGRLAELYLLDTRQHREDQPTGRLIAPQEPEALEPGRSMLGEEQRRWLFSSLQRSGARWNLIAQQTMLARYDYDTGAGVSVNHDQWDGYAAAREGLLRFLRERGPRGPVVLSGDWHAGFVNDLKADFGDPASETVAPELVTTSISSGCPWADRVERALGENPHVRYFGGDRRGYVRCTLRENLLRADFRFLRGAGRIKTDASWAVEEGSPAARRA</sequence>
<dbReference type="Gene3D" id="2.60.40.380">
    <property type="entry name" value="Purple acid phosphatase-like, N-terminal"/>
    <property type="match status" value="1"/>
</dbReference>
<name>A0A510HLS0_9ACTN</name>
<reference evidence="3" key="1">
    <citation type="journal article" date="2019" name="Microbiol. Resour. Announc.">
        <title>Complete Genome Sequence of Rubrobacter xylanophilus Strain AA3-22, Isolated from Arima Onsen in Japan.</title>
        <authorList>
            <person name="Tomariguchi N."/>
            <person name="Miyazaki K."/>
        </authorList>
    </citation>
    <scope>NUCLEOTIDE SEQUENCE [LARGE SCALE GENOMIC DNA]</scope>
    <source>
        <strain evidence="3">AA3-22</strain>
    </source>
</reference>
<dbReference type="InterPro" id="IPR018946">
    <property type="entry name" value="PhoD-like_MPP"/>
</dbReference>
<accession>A0A510HLS0</accession>
<gene>
    <name evidence="3" type="ORF">RxyAA322_26980</name>
</gene>
<keyword evidence="4" id="KW-1185">Reference proteome</keyword>
<dbReference type="InterPro" id="IPR038607">
    <property type="entry name" value="PhoD-like_sf"/>
</dbReference>
<feature type="domain" description="PhoD-like phosphatase metallophosphatase" evidence="1">
    <location>
        <begin position="150"/>
        <end position="470"/>
    </location>
</feature>
<dbReference type="InterPro" id="IPR032093">
    <property type="entry name" value="PhoD_N"/>
</dbReference>
<dbReference type="PROSITE" id="PS51257">
    <property type="entry name" value="PROKAR_LIPOPROTEIN"/>
    <property type="match status" value="1"/>
</dbReference>
<dbReference type="PANTHER" id="PTHR43606">
    <property type="entry name" value="PHOSPHATASE, PUTATIVE (AFU_ORTHOLOGUE AFUA_6G08710)-RELATED"/>
    <property type="match status" value="1"/>
</dbReference>
<dbReference type="Proteomes" id="UP000318065">
    <property type="component" value="Chromosome"/>
</dbReference>
<dbReference type="AlphaFoldDB" id="A0A510HLS0"/>
<dbReference type="InterPro" id="IPR029052">
    <property type="entry name" value="Metallo-depent_PP-like"/>
</dbReference>
<dbReference type="CDD" id="cd07389">
    <property type="entry name" value="MPP_PhoD"/>
    <property type="match status" value="1"/>
</dbReference>
<organism evidence="3 4">
    <name type="scientific">Rubrobacter xylanophilus</name>
    <dbReference type="NCBI Taxonomy" id="49319"/>
    <lineage>
        <taxon>Bacteria</taxon>
        <taxon>Bacillati</taxon>
        <taxon>Actinomycetota</taxon>
        <taxon>Rubrobacteria</taxon>
        <taxon>Rubrobacterales</taxon>
        <taxon>Rubrobacteraceae</taxon>
        <taxon>Rubrobacter</taxon>
    </lineage>
</organism>
<dbReference type="EMBL" id="AP019791">
    <property type="protein sequence ID" value="BBL80844.1"/>
    <property type="molecule type" value="Genomic_DNA"/>
</dbReference>
<dbReference type="RefSeq" id="WP_244299768.1">
    <property type="nucleotide sequence ID" value="NZ_AP019791.1"/>
</dbReference>
<protein>
    <submittedName>
        <fullName evidence="3">Alkaline phosphatase</fullName>
    </submittedName>
</protein>
<proteinExistence type="predicted"/>
<dbReference type="InterPro" id="IPR052900">
    <property type="entry name" value="Phospholipid_Metab_Enz"/>
</dbReference>